<organism evidence="1 2">
    <name type="scientific">Colletotrichum zoysiae</name>
    <dbReference type="NCBI Taxonomy" id="1216348"/>
    <lineage>
        <taxon>Eukaryota</taxon>
        <taxon>Fungi</taxon>
        <taxon>Dikarya</taxon>
        <taxon>Ascomycota</taxon>
        <taxon>Pezizomycotina</taxon>
        <taxon>Sordariomycetes</taxon>
        <taxon>Hypocreomycetidae</taxon>
        <taxon>Glomerellales</taxon>
        <taxon>Glomerellaceae</taxon>
        <taxon>Colletotrichum</taxon>
        <taxon>Colletotrichum graminicola species complex</taxon>
    </lineage>
</organism>
<accession>A0AAD9MAK4</accession>
<reference evidence="1" key="1">
    <citation type="submission" date="2021-06" db="EMBL/GenBank/DDBJ databases">
        <title>Comparative genomics, transcriptomics and evolutionary studies reveal genomic signatures of adaptation to plant cell wall in hemibiotrophic fungi.</title>
        <authorList>
            <consortium name="DOE Joint Genome Institute"/>
            <person name="Baroncelli R."/>
            <person name="Diaz J.F."/>
            <person name="Benocci T."/>
            <person name="Peng M."/>
            <person name="Battaglia E."/>
            <person name="Haridas S."/>
            <person name="Andreopoulos W."/>
            <person name="Labutti K."/>
            <person name="Pangilinan J."/>
            <person name="Floch G.L."/>
            <person name="Makela M.R."/>
            <person name="Henrissat B."/>
            <person name="Grigoriev I.V."/>
            <person name="Crouch J.A."/>
            <person name="De Vries R.P."/>
            <person name="Sukno S.A."/>
            <person name="Thon M.R."/>
        </authorList>
    </citation>
    <scope>NUCLEOTIDE SEQUENCE</scope>
    <source>
        <strain evidence="1">MAFF235873</strain>
    </source>
</reference>
<protein>
    <recommendedName>
        <fullName evidence="3">Protein kinase domain-containing protein</fullName>
    </recommendedName>
</protein>
<evidence type="ECO:0000313" key="2">
    <source>
        <dbReference type="Proteomes" id="UP001232148"/>
    </source>
</evidence>
<dbReference type="EMBL" id="MU842808">
    <property type="protein sequence ID" value="KAK2035473.1"/>
    <property type="molecule type" value="Genomic_DNA"/>
</dbReference>
<dbReference type="Gene3D" id="1.10.510.10">
    <property type="entry name" value="Transferase(Phosphotransferase) domain 1"/>
    <property type="match status" value="1"/>
</dbReference>
<gene>
    <name evidence="1" type="ORF">LX32DRAFT_700251</name>
</gene>
<evidence type="ECO:0008006" key="3">
    <source>
        <dbReference type="Google" id="ProtNLM"/>
    </source>
</evidence>
<dbReference type="AlphaFoldDB" id="A0AAD9MAK4"/>
<keyword evidence="2" id="KW-1185">Reference proteome</keyword>
<dbReference type="InterPro" id="IPR011009">
    <property type="entry name" value="Kinase-like_dom_sf"/>
</dbReference>
<sequence length="324" mass="36950">MVVEVLKIIGGAPGYGYSPGPQKLMCRVLEAPGSLTEEDHKRPIEGRYLFLKIFDPLFWHKVVCITQRSVKITTQADSAFSDEFGVYSHLYRHHLTGFSGAEFAPVAPEFFGGWTTTVTSGHDAFANQTRKVAVLALEYIEGVRLQQLFRRAGPTRQTVTLYEDNTDGPPASFRTDQAQRMQIMAQVMNGTVEQEFNGVDHCDLHPKNIIITMRNMGQALEKPRAVLVSYSRAIVDSLRTEPAKMWRHFPKKPHPIVRFGWHRLVCFEGWVPLEWRGPEHDIDDCVELDRWMLDTFGTIGRRNPEYTTFVRNLPSRSPESDRAS</sequence>
<comment type="caution">
    <text evidence="1">The sequence shown here is derived from an EMBL/GenBank/DDBJ whole genome shotgun (WGS) entry which is preliminary data.</text>
</comment>
<dbReference type="SUPFAM" id="SSF56112">
    <property type="entry name" value="Protein kinase-like (PK-like)"/>
    <property type="match status" value="1"/>
</dbReference>
<proteinExistence type="predicted"/>
<evidence type="ECO:0000313" key="1">
    <source>
        <dbReference type="EMBL" id="KAK2035473.1"/>
    </source>
</evidence>
<name>A0AAD9MAK4_9PEZI</name>
<dbReference type="Proteomes" id="UP001232148">
    <property type="component" value="Unassembled WGS sequence"/>
</dbReference>